<accession>A0A3L8SN03</accession>
<dbReference type="GO" id="GO:0035556">
    <property type="term" value="P:intracellular signal transduction"/>
    <property type="evidence" value="ECO:0007669"/>
    <property type="project" value="TreeGrafter"/>
</dbReference>
<proteinExistence type="predicted"/>
<feature type="region of interest" description="Disordered" evidence="3">
    <location>
        <begin position="39"/>
        <end position="233"/>
    </location>
</feature>
<feature type="compositionally biased region" description="Pro residues" evidence="3">
    <location>
        <begin position="160"/>
        <end position="174"/>
    </location>
</feature>
<feature type="region of interest" description="Disordered" evidence="3">
    <location>
        <begin position="336"/>
        <end position="391"/>
    </location>
</feature>
<evidence type="ECO:0000256" key="1">
    <source>
        <dbReference type="ARBA" id="ARBA00022999"/>
    </source>
</evidence>
<dbReference type="FunFam" id="3.30.505.10:FF:000016">
    <property type="entry name" value="B-cell linker protein isoform 2"/>
    <property type="match status" value="1"/>
</dbReference>
<dbReference type="Gene3D" id="3.30.505.10">
    <property type="entry name" value="SH2 domain"/>
    <property type="match status" value="1"/>
</dbReference>
<dbReference type="SMART" id="SM00252">
    <property type="entry name" value="SH2"/>
    <property type="match status" value="1"/>
</dbReference>
<keyword evidence="6" id="KW-1185">Reference proteome</keyword>
<protein>
    <recommendedName>
        <fullName evidence="4">SH2 domain-containing protein</fullName>
    </recommendedName>
</protein>
<feature type="compositionally biased region" description="Acidic residues" evidence="3">
    <location>
        <begin position="181"/>
        <end position="198"/>
    </location>
</feature>
<evidence type="ECO:0000313" key="5">
    <source>
        <dbReference type="EMBL" id="RLW04158.1"/>
    </source>
</evidence>
<feature type="compositionally biased region" description="Low complexity" evidence="3">
    <location>
        <begin position="405"/>
        <end position="416"/>
    </location>
</feature>
<dbReference type="SUPFAM" id="SSF55550">
    <property type="entry name" value="SH2 domain"/>
    <property type="match status" value="1"/>
</dbReference>
<dbReference type="InterPro" id="IPR000980">
    <property type="entry name" value="SH2"/>
</dbReference>
<dbReference type="STRING" id="44316.ENSEGOP00005010597"/>
<reference evidence="5 6" key="1">
    <citation type="journal article" date="2018" name="Proc. R. Soc. B">
        <title>A non-coding region near Follistatin controls head colour polymorphism in the Gouldian finch.</title>
        <authorList>
            <person name="Toomey M.B."/>
            <person name="Marques C.I."/>
            <person name="Andrade P."/>
            <person name="Araujo P.M."/>
            <person name="Sabatino S."/>
            <person name="Gazda M.A."/>
            <person name="Afonso S."/>
            <person name="Lopes R.J."/>
            <person name="Corbo J.C."/>
            <person name="Carneiro M."/>
        </authorList>
    </citation>
    <scope>NUCLEOTIDE SEQUENCE [LARGE SCALE GENOMIC DNA]</scope>
    <source>
        <strain evidence="5">Red01</strain>
        <tissue evidence="5">Muscle</tissue>
    </source>
</reference>
<feature type="compositionally biased region" description="Polar residues" evidence="3">
    <location>
        <begin position="204"/>
        <end position="213"/>
    </location>
</feature>
<keyword evidence="1 2" id="KW-0727">SH2 domain</keyword>
<sequence>MSYRKLQKMVHDIKKNESGIINKFKKFQNEQVALICKTGKDTWDRLKKKPPPTLPQRDYASEHADNEEEQWSDDFDSDYENPDDHSDSEMYVVPNEENPDDSYEPPPSEKEKKKIPSAFPISRGEYADNRTSHQKVPPINKPLPSTPSPAMSRPKKPCVPSMPLPSPAAKPKVPPKPKECSDDEDNYIVPVDNDDDNYIEPTEGSMSLPTKSPVNRFMKTTKPAPPISPKPSLTSIMQEVYEVPEEEEKPSPPPVTRFTKPLMFMPAQSTEHSHVHSVTRESPKQDTSRNILPLPRSRLHPKTVRGSITHKNPDFPLEQLQLHLHYQGACDKKTSNAVISPKPCLPSRETFTANEEKPMAPERQRNSNQELPLPPIPSGAQKPLPQKPSILPKVPEVANRSLGASPPSSTSSISSSADQDAGVHSKAWYAATCDRKMAEDALYRSNKDGSFLIRKSSGQDSQQPYTLVVFYNRRVYNIPIRFIESTRQYALGREKSGEERFDSVAEIVENHQRTSLVLIDSHNNTKDSTKLKYIVRVS</sequence>
<name>A0A3L8SN03_CHLGU</name>
<dbReference type="PANTHER" id="PTHR14098">
    <property type="entry name" value="SH2 DOMAIN CONTAINING PROTEIN"/>
    <property type="match status" value="1"/>
</dbReference>
<dbReference type="CDD" id="cd09929">
    <property type="entry name" value="SH2_BLNK_SLP-76"/>
    <property type="match status" value="1"/>
</dbReference>
<dbReference type="InterPro" id="IPR051751">
    <property type="entry name" value="Immunoreceptor_sig_adapters"/>
</dbReference>
<dbReference type="EMBL" id="QUSF01000014">
    <property type="protein sequence ID" value="RLW04158.1"/>
    <property type="molecule type" value="Genomic_DNA"/>
</dbReference>
<dbReference type="OrthoDB" id="10044490at2759"/>
<dbReference type="Proteomes" id="UP000276834">
    <property type="component" value="Unassembled WGS sequence"/>
</dbReference>
<feature type="domain" description="SH2" evidence="4">
    <location>
        <begin position="428"/>
        <end position="535"/>
    </location>
</feature>
<evidence type="ECO:0000313" key="6">
    <source>
        <dbReference type="Proteomes" id="UP000276834"/>
    </source>
</evidence>
<feature type="compositionally biased region" description="Basic and acidic residues" evidence="3">
    <location>
        <begin position="354"/>
        <end position="365"/>
    </location>
</feature>
<dbReference type="GO" id="GO:0007169">
    <property type="term" value="P:cell surface receptor protein tyrosine kinase signaling pathway"/>
    <property type="evidence" value="ECO:0007669"/>
    <property type="project" value="TreeGrafter"/>
</dbReference>
<evidence type="ECO:0000256" key="3">
    <source>
        <dbReference type="SAM" id="MobiDB-lite"/>
    </source>
</evidence>
<dbReference type="AlphaFoldDB" id="A0A3L8SN03"/>
<comment type="caution">
    <text evidence="5">The sequence shown here is derived from an EMBL/GenBank/DDBJ whole genome shotgun (WGS) entry which is preliminary data.</text>
</comment>
<organism evidence="5 6">
    <name type="scientific">Chloebia gouldiae</name>
    <name type="common">Gouldian finch</name>
    <name type="synonym">Erythrura gouldiae</name>
    <dbReference type="NCBI Taxonomy" id="44316"/>
    <lineage>
        <taxon>Eukaryota</taxon>
        <taxon>Metazoa</taxon>
        <taxon>Chordata</taxon>
        <taxon>Craniata</taxon>
        <taxon>Vertebrata</taxon>
        <taxon>Euteleostomi</taxon>
        <taxon>Archelosauria</taxon>
        <taxon>Archosauria</taxon>
        <taxon>Dinosauria</taxon>
        <taxon>Saurischia</taxon>
        <taxon>Theropoda</taxon>
        <taxon>Coelurosauria</taxon>
        <taxon>Aves</taxon>
        <taxon>Neognathae</taxon>
        <taxon>Neoaves</taxon>
        <taxon>Telluraves</taxon>
        <taxon>Australaves</taxon>
        <taxon>Passeriformes</taxon>
        <taxon>Passeroidea</taxon>
        <taxon>Passeridae</taxon>
        <taxon>Chloebia</taxon>
    </lineage>
</organism>
<dbReference type="GO" id="GO:0005737">
    <property type="term" value="C:cytoplasm"/>
    <property type="evidence" value="ECO:0007669"/>
    <property type="project" value="UniProtKB-ARBA"/>
</dbReference>
<feature type="region of interest" description="Disordered" evidence="3">
    <location>
        <begin position="399"/>
        <end position="418"/>
    </location>
</feature>
<gene>
    <name evidence="5" type="ORF">DV515_00005931</name>
</gene>
<dbReference type="PROSITE" id="PS50001">
    <property type="entry name" value="SH2"/>
    <property type="match status" value="1"/>
</dbReference>
<dbReference type="PANTHER" id="PTHR14098:SF3">
    <property type="entry name" value="B-CELL LINKER PROTEIN"/>
    <property type="match status" value="1"/>
</dbReference>
<evidence type="ECO:0000256" key="2">
    <source>
        <dbReference type="PROSITE-ProRule" id="PRU00191"/>
    </source>
</evidence>
<feature type="region of interest" description="Disordered" evidence="3">
    <location>
        <begin position="268"/>
        <end position="296"/>
    </location>
</feature>
<dbReference type="InterPro" id="IPR036860">
    <property type="entry name" value="SH2_dom_sf"/>
</dbReference>
<feature type="compositionally biased region" description="Basic and acidic residues" evidence="3">
    <location>
        <begin position="271"/>
        <end position="287"/>
    </location>
</feature>
<feature type="compositionally biased region" description="Acidic residues" evidence="3">
    <location>
        <begin position="65"/>
        <end position="81"/>
    </location>
</feature>
<dbReference type="Pfam" id="PF00017">
    <property type="entry name" value="SH2"/>
    <property type="match status" value="1"/>
</dbReference>
<evidence type="ECO:0000259" key="4">
    <source>
        <dbReference type="PROSITE" id="PS50001"/>
    </source>
</evidence>